<gene>
    <name evidence="4" type="ORF">FDF74_12295</name>
</gene>
<organism evidence="4 5">
    <name type="scientific">Clostridium niameyense</name>
    <dbReference type="NCBI Taxonomy" id="1622073"/>
    <lineage>
        <taxon>Bacteria</taxon>
        <taxon>Bacillati</taxon>
        <taxon>Bacillota</taxon>
        <taxon>Clostridia</taxon>
        <taxon>Eubacteriales</taxon>
        <taxon>Clostridiaceae</taxon>
        <taxon>Clostridium</taxon>
    </lineage>
</organism>
<evidence type="ECO:0000313" key="5">
    <source>
        <dbReference type="Proteomes" id="UP000473885"/>
    </source>
</evidence>
<dbReference type="EMBL" id="SXDP01000017">
    <property type="protein sequence ID" value="NEZ47962.1"/>
    <property type="molecule type" value="Genomic_DNA"/>
</dbReference>
<dbReference type="Pfam" id="PF04984">
    <property type="entry name" value="Phage_sheath_1"/>
    <property type="match status" value="1"/>
</dbReference>
<comment type="similarity">
    <text evidence="1">Belongs to the myoviridae tail sheath protein family.</text>
</comment>
<accession>A0A6M0RCQ6</accession>
<dbReference type="AlphaFoldDB" id="A0A6M0RCQ6"/>
<dbReference type="Pfam" id="PF17482">
    <property type="entry name" value="Phage_sheath_1C"/>
    <property type="match status" value="1"/>
</dbReference>
<feature type="domain" description="Tail sheath protein subtilisin-like" evidence="2">
    <location>
        <begin position="84"/>
        <end position="223"/>
    </location>
</feature>
<dbReference type="RefSeq" id="WP_163249926.1">
    <property type="nucleotide sequence ID" value="NZ_SXDP01000017.1"/>
</dbReference>
<keyword evidence="5" id="KW-1185">Reference proteome</keyword>
<dbReference type="InterPro" id="IPR035089">
    <property type="entry name" value="Phage_sheath_subtilisin"/>
</dbReference>
<name>A0A6M0RCQ6_9CLOT</name>
<evidence type="ECO:0000259" key="3">
    <source>
        <dbReference type="Pfam" id="PF17482"/>
    </source>
</evidence>
<dbReference type="Proteomes" id="UP000473885">
    <property type="component" value="Unassembled WGS sequence"/>
</dbReference>
<feature type="domain" description="Tail sheath protein C-terminal" evidence="3">
    <location>
        <begin position="233"/>
        <end position="352"/>
    </location>
</feature>
<comment type="caution">
    <text evidence="4">The sequence shown here is derived from an EMBL/GenBank/DDBJ whole genome shotgun (WGS) entry which is preliminary data.</text>
</comment>
<sequence length="353" mass="39769">MGLPKIDIVFRSLAKSAIEKGSKSTVALILKDKNIKDKLLTLESIKDIPKQLEEENKEQIELAFKGGYKTPKKIIFYCLKEEGKLEDALSVLEAEAWDYLAIPCIQKGETDKAATWIKGLREEGIKVQAVLPDCKADHEGIINFTTTYVKVGEKTYTNTQYCSRIAGIFAGTPLNISATYYVLQEVTDVPHIKKADVNKAVDNGELIIINDGEKCKIGRAVNSLTTTREGISEDYKKIKIVSVMDLIYTDIKKTFENEYIGKYSNSYDNQVSFCMSIAAYFENFEKANILAKNLNKVEVNIEAMKLYWKARGIDLSNAKQQEIEENTCSSNVFLKGKVKILDAMEDLEFNINM</sequence>
<reference evidence="4 5" key="1">
    <citation type="submission" date="2019-04" db="EMBL/GenBank/DDBJ databases">
        <title>Genome sequencing of Clostridium botulinum Groups I-IV and Clostridium butyricum.</title>
        <authorList>
            <person name="Brunt J."/>
            <person name="Van Vliet A.H.M."/>
            <person name="Stringer S.C."/>
            <person name="Carter A.T."/>
            <person name="Peck M.W."/>
        </authorList>
    </citation>
    <scope>NUCLEOTIDE SEQUENCE [LARGE SCALE GENOMIC DNA]</scope>
    <source>
        <strain evidence="4 5">IFR 18/094</strain>
    </source>
</reference>
<evidence type="ECO:0000313" key="4">
    <source>
        <dbReference type="EMBL" id="NEZ47962.1"/>
    </source>
</evidence>
<evidence type="ECO:0000259" key="2">
    <source>
        <dbReference type="Pfam" id="PF04984"/>
    </source>
</evidence>
<protein>
    <submittedName>
        <fullName evidence="4">Phage tail sheath protein</fullName>
    </submittedName>
</protein>
<dbReference type="Gene3D" id="3.30.1370.220">
    <property type="match status" value="1"/>
</dbReference>
<proteinExistence type="inferred from homology"/>
<dbReference type="Gene3D" id="3.40.50.11790">
    <property type="match status" value="1"/>
</dbReference>
<evidence type="ECO:0000256" key="1">
    <source>
        <dbReference type="ARBA" id="ARBA00008005"/>
    </source>
</evidence>
<dbReference type="InterPro" id="IPR020287">
    <property type="entry name" value="Tail_sheath_C"/>
</dbReference>